<evidence type="ECO:0000313" key="2">
    <source>
        <dbReference type="EMBL" id="SOD79954.1"/>
    </source>
</evidence>
<evidence type="ECO:0000259" key="1">
    <source>
        <dbReference type="Pfam" id="PF13472"/>
    </source>
</evidence>
<dbReference type="Gene3D" id="3.40.50.1110">
    <property type="entry name" value="SGNH hydrolase"/>
    <property type="match status" value="1"/>
</dbReference>
<dbReference type="EMBL" id="OCNH01000001">
    <property type="protein sequence ID" value="SOD79954.1"/>
    <property type="molecule type" value="Genomic_DNA"/>
</dbReference>
<dbReference type="AlphaFoldDB" id="A0A286FAT1"/>
<dbReference type="SUPFAM" id="SSF52266">
    <property type="entry name" value="SGNH hydrolase"/>
    <property type="match status" value="1"/>
</dbReference>
<dbReference type="InterPro" id="IPR051532">
    <property type="entry name" value="Ester_Hydrolysis_Enzymes"/>
</dbReference>
<accession>A0A286FAT1</accession>
<evidence type="ECO:0000313" key="3">
    <source>
        <dbReference type="Proteomes" id="UP000219452"/>
    </source>
</evidence>
<dbReference type="CDD" id="cd01834">
    <property type="entry name" value="SGNH_hydrolase_like_2"/>
    <property type="match status" value="1"/>
</dbReference>
<dbReference type="PANTHER" id="PTHR30383">
    <property type="entry name" value="THIOESTERASE 1/PROTEASE 1/LYSOPHOSPHOLIPASE L1"/>
    <property type="match status" value="1"/>
</dbReference>
<dbReference type="Proteomes" id="UP000219452">
    <property type="component" value="Unassembled WGS sequence"/>
</dbReference>
<dbReference type="PANTHER" id="PTHR30383:SF5">
    <property type="entry name" value="SGNH HYDROLASE-TYPE ESTERASE DOMAIN-CONTAINING PROTEIN"/>
    <property type="match status" value="1"/>
</dbReference>
<feature type="domain" description="SGNH hydrolase-type esterase" evidence="1">
    <location>
        <begin position="61"/>
        <end position="256"/>
    </location>
</feature>
<protein>
    <submittedName>
        <fullName evidence="2">Lysophospholipase L1</fullName>
    </submittedName>
</protein>
<keyword evidence="3" id="KW-1185">Reference proteome</keyword>
<dbReference type="InterPro" id="IPR013830">
    <property type="entry name" value="SGNH_hydro"/>
</dbReference>
<dbReference type="InterPro" id="IPR036514">
    <property type="entry name" value="SGNH_hydro_sf"/>
</dbReference>
<reference evidence="3" key="1">
    <citation type="submission" date="2017-09" db="EMBL/GenBank/DDBJ databases">
        <authorList>
            <person name="Varghese N."/>
            <person name="Submissions S."/>
        </authorList>
    </citation>
    <scope>NUCLEOTIDE SEQUENCE [LARGE SCALE GENOMIC DNA]</scope>
    <source>
        <strain evidence="3">DSM 29961</strain>
    </source>
</reference>
<dbReference type="Pfam" id="PF13472">
    <property type="entry name" value="Lipase_GDSL_2"/>
    <property type="match status" value="1"/>
</dbReference>
<gene>
    <name evidence="2" type="ORF">SAMN06269250_1160</name>
</gene>
<name>A0A286FAT1_9BACT</name>
<dbReference type="GO" id="GO:0004622">
    <property type="term" value="F:phosphatidylcholine lysophospholipase activity"/>
    <property type="evidence" value="ECO:0007669"/>
    <property type="project" value="TreeGrafter"/>
</dbReference>
<sequence length="341" mass="37720">MGKNQETNPSIGKTHFMKIRTAYGTKPVVPFLIICLLGVLQLNQICHAQTLFPANVHRVLFLGNSITYAGTYVTNIEAYYRLQYPNQSIEFINVGLPSETVSGLSEDGHADGKFPRPDLHERLERVLKLTKPDFVFACYGMNDGIYLPLDETRFQKFKDGMNWLHAEVVKLGVPIVHLTPPIYDEQRGNSKGYAAVLDRYSDWLLEQKTVAKWSVIDLHYPMKTYLEAHRKVDAAFGINGFALATDGVHPGEVGHWIMAKSILLGMGDKAVASAPDLAASVESIPNAAQVIKLVAARQSLMKDAWLTATGHKRPGMNVGLPLAEAQTNAAELDAQIRKLLP</sequence>
<proteinExistence type="predicted"/>
<organism evidence="2 3">
    <name type="scientific">Spirosoma fluviale</name>
    <dbReference type="NCBI Taxonomy" id="1597977"/>
    <lineage>
        <taxon>Bacteria</taxon>
        <taxon>Pseudomonadati</taxon>
        <taxon>Bacteroidota</taxon>
        <taxon>Cytophagia</taxon>
        <taxon>Cytophagales</taxon>
        <taxon>Cytophagaceae</taxon>
        <taxon>Spirosoma</taxon>
    </lineage>
</organism>